<reference evidence="1 2" key="1">
    <citation type="submission" date="2020-09" db="EMBL/GenBank/DDBJ databases">
        <title>De no assembly of potato wild relative species, Solanum commersonii.</title>
        <authorList>
            <person name="Cho K."/>
        </authorList>
    </citation>
    <scope>NUCLEOTIDE SEQUENCE [LARGE SCALE GENOMIC DNA]</scope>
    <source>
        <strain evidence="1">LZ3.2</strain>
        <tissue evidence="1">Leaf</tissue>
    </source>
</reference>
<dbReference type="EMBL" id="JACXVP010000002">
    <property type="protein sequence ID" value="KAG5619514.1"/>
    <property type="molecule type" value="Genomic_DNA"/>
</dbReference>
<organism evidence="1 2">
    <name type="scientific">Solanum commersonii</name>
    <name type="common">Commerson's wild potato</name>
    <name type="synonym">Commerson's nightshade</name>
    <dbReference type="NCBI Taxonomy" id="4109"/>
    <lineage>
        <taxon>Eukaryota</taxon>
        <taxon>Viridiplantae</taxon>
        <taxon>Streptophyta</taxon>
        <taxon>Embryophyta</taxon>
        <taxon>Tracheophyta</taxon>
        <taxon>Spermatophyta</taxon>
        <taxon>Magnoliopsida</taxon>
        <taxon>eudicotyledons</taxon>
        <taxon>Gunneridae</taxon>
        <taxon>Pentapetalae</taxon>
        <taxon>asterids</taxon>
        <taxon>lamiids</taxon>
        <taxon>Solanales</taxon>
        <taxon>Solanaceae</taxon>
        <taxon>Solanoideae</taxon>
        <taxon>Solaneae</taxon>
        <taxon>Solanum</taxon>
    </lineage>
</organism>
<accession>A0A9J6A569</accession>
<protein>
    <submittedName>
        <fullName evidence="1">Uncharacterized protein</fullName>
    </submittedName>
</protein>
<name>A0A9J6A569_SOLCO</name>
<dbReference type="AlphaFoldDB" id="A0A9J6A569"/>
<dbReference type="Proteomes" id="UP000824120">
    <property type="component" value="Chromosome 2"/>
</dbReference>
<keyword evidence="2" id="KW-1185">Reference proteome</keyword>
<evidence type="ECO:0000313" key="1">
    <source>
        <dbReference type="EMBL" id="KAG5619514.1"/>
    </source>
</evidence>
<sequence>MLTHSLGYQSSGLCFATSLSSKPKTHGKGRRMEKTHFQLGKDEILLSLSLPKTLSKLTEKI</sequence>
<gene>
    <name evidence="1" type="ORF">H5410_004732</name>
</gene>
<proteinExistence type="predicted"/>
<comment type="caution">
    <text evidence="1">The sequence shown here is derived from an EMBL/GenBank/DDBJ whole genome shotgun (WGS) entry which is preliminary data.</text>
</comment>
<evidence type="ECO:0000313" key="2">
    <source>
        <dbReference type="Proteomes" id="UP000824120"/>
    </source>
</evidence>